<dbReference type="Proteomes" id="UP000054771">
    <property type="component" value="Unassembled WGS sequence"/>
</dbReference>
<keyword evidence="3" id="KW-1185">Reference proteome</keyword>
<gene>
    <name evidence="2" type="ORF">ASPCAL10485</name>
</gene>
<evidence type="ECO:0000313" key="2">
    <source>
        <dbReference type="EMBL" id="CEL07325.1"/>
    </source>
</evidence>
<accession>A0A0U5G8W0</accession>
<evidence type="ECO:0000256" key="1">
    <source>
        <dbReference type="SAM" id="MobiDB-lite"/>
    </source>
</evidence>
<organism evidence="2 3">
    <name type="scientific">Aspergillus calidoustus</name>
    <dbReference type="NCBI Taxonomy" id="454130"/>
    <lineage>
        <taxon>Eukaryota</taxon>
        <taxon>Fungi</taxon>
        <taxon>Dikarya</taxon>
        <taxon>Ascomycota</taxon>
        <taxon>Pezizomycotina</taxon>
        <taxon>Eurotiomycetes</taxon>
        <taxon>Eurotiomycetidae</taxon>
        <taxon>Eurotiales</taxon>
        <taxon>Aspergillaceae</taxon>
        <taxon>Aspergillus</taxon>
        <taxon>Aspergillus subgen. Nidulantes</taxon>
    </lineage>
</organism>
<evidence type="ECO:0000313" key="3">
    <source>
        <dbReference type="Proteomes" id="UP000054771"/>
    </source>
</evidence>
<protein>
    <submittedName>
        <fullName evidence="2">Uncharacterized protein</fullName>
    </submittedName>
</protein>
<reference evidence="3" key="1">
    <citation type="journal article" date="2016" name="Genome Announc.">
        <title>Draft genome sequences of fungus Aspergillus calidoustus.</title>
        <authorList>
            <person name="Horn F."/>
            <person name="Linde J."/>
            <person name="Mattern D.J."/>
            <person name="Walther G."/>
            <person name="Guthke R."/>
            <person name="Scherlach K."/>
            <person name="Martin K."/>
            <person name="Brakhage A.A."/>
            <person name="Petzke L."/>
            <person name="Valiante V."/>
        </authorList>
    </citation>
    <scope>NUCLEOTIDE SEQUENCE [LARGE SCALE GENOMIC DNA]</scope>
    <source>
        <strain evidence="3">SF006504</strain>
    </source>
</reference>
<sequence>MEENHKITRTLRAHHDLLDEVKTTLLSICERLSTPHFKSISDTLSAPKHVVALILALSKDLAEWVTDHHELIVQQSQVVQHNRILEAHEALVRQAKQMAEKQKYLEFENDIYRRMFKEPEDPKDIAQLRIAGLARPNSSHTREAEPRALMLPVSRLRQARDHEVGTKATTNKKVHVGSNSSRSDNKETRSTDGGRHTEAARAAEVNSVPSSSLAVDVQQTDTAQEETHDWDSTESDKGPMRDASGQPTKDLDKADNMISPLTKLPDIMSFAAPAGSRGGNRTFIYEFSDIVLFKPNPLYPPHSGKIVSGVEPGTSVTATCPGKPNIRVSLAADHDALVQRPSPTRLVYPAADINVSHPNGRMRTKLGLPLPMTLEELHDGAAKEVVLFRTDPNTEGSKRKQFTLDIRVNRGMNAGQEIQKTVELKGMPNAPSCSRYTRYVQLFPPPRDTSSRPSRS</sequence>
<name>A0A0U5G8W0_ASPCI</name>
<feature type="compositionally biased region" description="Polar residues" evidence="1">
    <location>
        <begin position="207"/>
        <end position="222"/>
    </location>
</feature>
<feature type="region of interest" description="Disordered" evidence="1">
    <location>
        <begin position="134"/>
        <end position="255"/>
    </location>
</feature>
<feature type="compositionally biased region" description="Basic and acidic residues" evidence="1">
    <location>
        <begin position="183"/>
        <end position="201"/>
    </location>
</feature>
<dbReference type="AlphaFoldDB" id="A0A0U5G8W0"/>
<dbReference type="Gene3D" id="2.60.260.20">
    <property type="entry name" value="Urease metallochaperone UreE, N-terminal domain"/>
    <property type="match status" value="1"/>
</dbReference>
<feature type="compositionally biased region" description="Basic and acidic residues" evidence="1">
    <location>
        <begin position="225"/>
        <end position="240"/>
    </location>
</feature>
<dbReference type="EMBL" id="CDMC01000009">
    <property type="protein sequence ID" value="CEL07325.1"/>
    <property type="molecule type" value="Genomic_DNA"/>
</dbReference>
<proteinExistence type="predicted"/>
<dbReference type="OrthoDB" id="10250354at2759"/>